<dbReference type="SUPFAM" id="SSF56235">
    <property type="entry name" value="N-terminal nucleophile aminohydrolases (Ntn hydrolases)"/>
    <property type="match status" value="1"/>
</dbReference>
<dbReference type="Pfam" id="PF01804">
    <property type="entry name" value="Penicil_amidase"/>
    <property type="match status" value="1"/>
</dbReference>
<evidence type="ECO:0000256" key="5">
    <source>
        <dbReference type="SAM" id="SignalP"/>
    </source>
</evidence>
<evidence type="ECO:0000256" key="2">
    <source>
        <dbReference type="ARBA" id="ARBA00022729"/>
    </source>
</evidence>
<evidence type="ECO:0000256" key="4">
    <source>
        <dbReference type="ARBA" id="ARBA00023145"/>
    </source>
</evidence>
<dbReference type="AlphaFoldDB" id="A0A0D0KQ58"/>
<dbReference type="InterPro" id="IPR043146">
    <property type="entry name" value="Penicillin_amidase_N_B-knob"/>
</dbReference>
<proteinExistence type="inferred from homology"/>
<dbReference type="GO" id="GO:0016811">
    <property type="term" value="F:hydrolase activity, acting on carbon-nitrogen (but not peptide) bonds, in linear amides"/>
    <property type="evidence" value="ECO:0007669"/>
    <property type="project" value="InterPro"/>
</dbReference>
<dbReference type="Proteomes" id="UP000032067">
    <property type="component" value="Unassembled WGS sequence"/>
</dbReference>
<keyword evidence="2 5" id="KW-0732">Signal</keyword>
<dbReference type="Gene3D" id="2.30.120.10">
    <property type="match status" value="1"/>
</dbReference>
<accession>A0A0D0KQ58</accession>
<evidence type="ECO:0000313" key="7">
    <source>
        <dbReference type="Proteomes" id="UP000032067"/>
    </source>
</evidence>
<protein>
    <submittedName>
        <fullName evidence="6">Acylase</fullName>
    </submittedName>
</protein>
<dbReference type="EMBL" id="JXQQ01000049">
    <property type="protein sequence ID" value="KIQ28237.1"/>
    <property type="molecule type" value="Genomic_DNA"/>
</dbReference>
<dbReference type="Gene3D" id="1.10.439.10">
    <property type="entry name" value="Penicillin Amidohydrolase, domain 1"/>
    <property type="match status" value="1"/>
</dbReference>
<dbReference type="PANTHER" id="PTHR34218:SF3">
    <property type="entry name" value="ACYL-HOMOSERINE LACTONE ACYLASE PVDQ"/>
    <property type="match status" value="1"/>
</dbReference>
<dbReference type="InterPro" id="IPR002692">
    <property type="entry name" value="S45"/>
</dbReference>
<organism evidence="6 7">
    <name type="scientific">Variovorax paradoxus</name>
    <dbReference type="NCBI Taxonomy" id="34073"/>
    <lineage>
        <taxon>Bacteria</taxon>
        <taxon>Pseudomonadati</taxon>
        <taxon>Pseudomonadota</taxon>
        <taxon>Betaproteobacteria</taxon>
        <taxon>Burkholderiales</taxon>
        <taxon>Comamonadaceae</taxon>
        <taxon>Variovorax</taxon>
    </lineage>
</organism>
<dbReference type="RefSeq" id="WP_042580801.1">
    <property type="nucleotide sequence ID" value="NZ_JXQQ01000049.1"/>
</dbReference>
<dbReference type="Gene3D" id="3.60.20.10">
    <property type="entry name" value="Glutamine Phosphoribosylpyrophosphate, subunit 1, domain 1"/>
    <property type="match status" value="1"/>
</dbReference>
<dbReference type="Gene3D" id="1.10.1400.10">
    <property type="match status" value="1"/>
</dbReference>
<dbReference type="GO" id="GO:0017000">
    <property type="term" value="P:antibiotic biosynthetic process"/>
    <property type="evidence" value="ECO:0007669"/>
    <property type="project" value="InterPro"/>
</dbReference>
<evidence type="ECO:0000256" key="3">
    <source>
        <dbReference type="ARBA" id="ARBA00022801"/>
    </source>
</evidence>
<dbReference type="PROSITE" id="PS51257">
    <property type="entry name" value="PROKAR_LIPOPROTEIN"/>
    <property type="match status" value="1"/>
</dbReference>
<feature type="signal peptide" evidence="5">
    <location>
        <begin position="1"/>
        <end position="28"/>
    </location>
</feature>
<dbReference type="InterPro" id="IPR043147">
    <property type="entry name" value="Penicillin_amidase_A-knob"/>
</dbReference>
<dbReference type="MEROPS" id="S45.004"/>
<comment type="caution">
    <text evidence="6">The sequence shown here is derived from an EMBL/GenBank/DDBJ whole genome shotgun (WGS) entry which is preliminary data.</text>
</comment>
<keyword evidence="4" id="KW-0865">Zymogen</keyword>
<comment type="similarity">
    <text evidence="1">Belongs to the peptidase S45 family.</text>
</comment>
<sequence>MKKTSSRGALPRSLFVPLALATAAAITACGGGGGGNGFSFLPIGGNPPVNPPTNPPAEGTYKAEIRRTAMGVPHIKADNWPGVGYGYGFAQAEDDLCTMADSFLTYRGERSQYLGGEALLVAASTIARPKNIDSDFFHKHVISADVLEKMIAAQPDNLKQLVEGFAAGYNRYVRDVKASGTAHEACRSEAWVKPITAEDIYRRMYAANLAGGYSNFLPNIANAIAPAPVVLTKTAARGKLGKAPLQLAAGGTRVPELQVGGHEGVGSNMIGFGTAATGDASPLLFGNPHWYWRGPDRFYQAQLTIPGQLNISGTSFLGIPVILIGFNDNIAWSHTVSTARRFGFFELKLASGDPTSYMRDGSAVKMQALNITVNVKQADGSVAPVTRTLYKSEYGPMINLAPLNAALGWSQTTAFAIRDINGENYRTFRNWLRWNQAKSLDDFIAIQREESAIPWVNTVAVGRGAAKAWYADIGAIPNVSPTQVASCTTPLGAALGPALPRVPVFDGSRSECDWQTDADSAQKGALGASRMPSLQRDDYVENSNDSYWLANPKAPMTGYPDIMGTAGTEPASFRTRLGNLLAQGRIDGADAYGAKGATADTVKQMVINSRVLTAELFKDQALAMVCATPTINVATDPQGGAAIGRDVDTGPACAVLQAWDNTGTSGARGAHIWDEFWNRASLQSAAALYNVPFSASDPIHTPRDLKPGAQAALQQAFGAAVARVEASGFALDAKRGDYLFATRGGQKIPLYGGCGGPGYFTIACSENRLDKGGYSMDGNPNGNSYMQIVRFPEGGVEAHTFLTFSLSDDPASAHNADYTRAYSAGQWLKVPFSEAEIKADAAYRSVTIDE</sequence>
<keyword evidence="3" id="KW-0378">Hydrolase</keyword>
<reference evidence="6 7" key="1">
    <citation type="submission" date="2014-12" db="EMBL/GenBank/DDBJ databases">
        <title>16Stimator: statistical estimation of ribosomal gene copy numbers from draft genome assemblies.</title>
        <authorList>
            <person name="Perisin M.A."/>
            <person name="Vetter M."/>
            <person name="Gilbert J.A."/>
            <person name="Bergelson J."/>
        </authorList>
    </citation>
    <scope>NUCLEOTIDE SEQUENCE [LARGE SCALE GENOMIC DNA]</scope>
    <source>
        <strain evidence="6 7">MEDvA23</strain>
    </source>
</reference>
<gene>
    <name evidence="6" type="ORF">RT97_21210</name>
</gene>
<dbReference type="InterPro" id="IPR029055">
    <property type="entry name" value="Ntn_hydrolases_N"/>
</dbReference>
<dbReference type="PANTHER" id="PTHR34218">
    <property type="entry name" value="PEPTIDASE S45 PENICILLIN AMIDASE"/>
    <property type="match status" value="1"/>
</dbReference>
<dbReference type="OrthoDB" id="9760084at2"/>
<evidence type="ECO:0000256" key="1">
    <source>
        <dbReference type="ARBA" id="ARBA00006586"/>
    </source>
</evidence>
<dbReference type="InterPro" id="IPR023343">
    <property type="entry name" value="Penicillin_amidase_dom1"/>
</dbReference>
<feature type="chain" id="PRO_5002214769" evidence="5">
    <location>
        <begin position="29"/>
        <end position="850"/>
    </location>
</feature>
<name>A0A0D0KQ58_VARPD</name>
<evidence type="ECO:0000313" key="6">
    <source>
        <dbReference type="EMBL" id="KIQ28237.1"/>
    </source>
</evidence>